<dbReference type="PANTHER" id="PTHR33463">
    <property type="entry name" value="NB-ARC DOMAIN-CONTAINING PROTEIN-RELATED"/>
    <property type="match status" value="1"/>
</dbReference>
<evidence type="ECO:0000313" key="3">
    <source>
        <dbReference type="EMBL" id="KAD7478930.1"/>
    </source>
</evidence>
<sequence length="325" mass="36922">MFTNIFTPATCNFDLGALAEIITNDVGGEDDQTNASISRGGGEISEMDEDIINSNYHACTYTWATCHRLQNLELQNDKTVKEVLFEMDSTHQHLPYGLESLYLGGLHEMSHVWKCNNWNKFLIPQHQPTALQLQLPFQNLTNILLWFCHRLKYLFSPLMVKYLSNLKSLTIIMCDGIEEIISSRDDAADANEEENAASTLITKIEISRCDAISVVIPWYAVGKMKRLEELEIWYCKTITKVFDEGSASGTTLTTPTVLLKTTNHVVHVYNLKHLRIYECNLLSHVLTFSTLESLKQLNFLSVARCNGIQEIVKQVMVTEHSDNLN</sequence>
<reference evidence="3 4" key="1">
    <citation type="submission" date="2019-05" db="EMBL/GenBank/DDBJ databases">
        <title>Mikania micrantha, genome provides insights into the molecular mechanism of rapid growth.</title>
        <authorList>
            <person name="Liu B."/>
        </authorList>
    </citation>
    <scope>NUCLEOTIDE SEQUENCE [LARGE SCALE GENOMIC DNA]</scope>
    <source>
        <strain evidence="3">NLD-2019</strain>
        <tissue evidence="3">Leaf</tissue>
    </source>
</reference>
<comment type="caution">
    <text evidence="3">The sequence shown here is derived from an EMBL/GenBank/DDBJ whole genome shotgun (WGS) entry which is preliminary data.</text>
</comment>
<proteinExistence type="predicted"/>
<gene>
    <name evidence="3" type="ORF">E3N88_02066</name>
</gene>
<evidence type="ECO:0000259" key="2">
    <source>
        <dbReference type="Pfam" id="PF23247"/>
    </source>
</evidence>
<dbReference type="OrthoDB" id="1747797at2759"/>
<dbReference type="Proteomes" id="UP000326396">
    <property type="component" value="Linkage Group LG1"/>
</dbReference>
<organism evidence="3 4">
    <name type="scientific">Mikania micrantha</name>
    <name type="common">bitter vine</name>
    <dbReference type="NCBI Taxonomy" id="192012"/>
    <lineage>
        <taxon>Eukaryota</taxon>
        <taxon>Viridiplantae</taxon>
        <taxon>Streptophyta</taxon>
        <taxon>Embryophyta</taxon>
        <taxon>Tracheophyta</taxon>
        <taxon>Spermatophyta</taxon>
        <taxon>Magnoliopsida</taxon>
        <taxon>eudicotyledons</taxon>
        <taxon>Gunneridae</taxon>
        <taxon>Pentapetalae</taxon>
        <taxon>asterids</taxon>
        <taxon>campanulids</taxon>
        <taxon>Asterales</taxon>
        <taxon>Asteraceae</taxon>
        <taxon>Asteroideae</taxon>
        <taxon>Heliantheae alliance</taxon>
        <taxon>Eupatorieae</taxon>
        <taxon>Mikania</taxon>
    </lineage>
</organism>
<dbReference type="InterPro" id="IPR032675">
    <property type="entry name" value="LRR_dom_sf"/>
</dbReference>
<evidence type="ECO:0000313" key="4">
    <source>
        <dbReference type="Proteomes" id="UP000326396"/>
    </source>
</evidence>
<keyword evidence="1" id="KW-0611">Plant defense</keyword>
<dbReference type="SUPFAM" id="SSF52047">
    <property type="entry name" value="RNI-like"/>
    <property type="match status" value="1"/>
</dbReference>
<feature type="domain" description="Disease resistance protein At4g27190-like leucine-rich repeats" evidence="2">
    <location>
        <begin position="67"/>
        <end position="175"/>
    </location>
</feature>
<accession>A0A5N6Q5G6</accession>
<dbReference type="PANTHER" id="PTHR33463:SF96">
    <property type="entry name" value="LEUCINE-RICH REPEAT DOMAIN, L DOMAIN-LIKE PROTEIN-RELATED"/>
    <property type="match status" value="1"/>
</dbReference>
<dbReference type="AlphaFoldDB" id="A0A5N6Q5G6"/>
<protein>
    <recommendedName>
        <fullName evidence="2">Disease resistance protein At4g27190-like leucine-rich repeats domain-containing protein</fullName>
    </recommendedName>
</protein>
<dbReference type="Gene3D" id="3.80.10.10">
    <property type="entry name" value="Ribonuclease Inhibitor"/>
    <property type="match status" value="1"/>
</dbReference>
<evidence type="ECO:0000256" key="1">
    <source>
        <dbReference type="ARBA" id="ARBA00022821"/>
    </source>
</evidence>
<dbReference type="EMBL" id="SZYD01000001">
    <property type="protein sequence ID" value="KAD7478930.1"/>
    <property type="molecule type" value="Genomic_DNA"/>
</dbReference>
<dbReference type="Pfam" id="PF23247">
    <property type="entry name" value="LRR_RPS2"/>
    <property type="match status" value="1"/>
</dbReference>
<keyword evidence="4" id="KW-1185">Reference proteome</keyword>
<dbReference type="InterPro" id="IPR057135">
    <property type="entry name" value="At4g27190-like_LRR"/>
</dbReference>
<name>A0A5N6Q5G6_9ASTR</name>
<dbReference type="InterPro" id="IPR050905">
    <property type="entry name" value="Plant_NBS-LRR"/>
</dbReference>